<evidence type="ECO:0000256" key="1">
    <source>
        <dbReference type="SAM" id="MobiDB-lite"/>
    </source>
</evidence>
<feature type="transmembrane region" description="Helical" evidence="2">
    <location>
        <begin position="26"/>
        <end position="51"/>
    </location>
</feature>
<protein>
    <submittedName>
        <fullName evidence="3">Uncharacterized protein</fullName>
    </submittedName>
</protein>
<evidence type="ECO:0000256" key="2">
    <source>
        <dbReference type="SAM" id="Phobius"/>
    </source>
</evidence>
<dbReference type="Proteomes" id="UP000799779">
    <property type="component" value="Unassembled WGS sequence"/>
</dbReference>
<feature type="region of interest" description="Disordered" evidence="1">
    <location>
        <begin position="151"/>
        <end position="178"/>
    </location>
</feature>
<feature type="compositionally biased region" description="Polar residues" evidence="1">
    <location>
        <begin position="167"/>
        <end position="178"/>
    </location>
</feature>
<dbReference type="AlphaFoldDB" id="A0A6A5WXJ8"/>
<organism evidence="3 4">
    <name type="scientific">Amniculicola lignicola CBS 123094</name>
    <dbReference type="NCBI Taxonomy" id="1392246"/>
    <lineage>
        <taxon>Eukaryota</taxon>
        <taxon>Fungi</taxon>
        <taxon>Dikarya</taxon>
        <taxon>Ascomycota</taxon>
        <taxon>Pezizomycotina</taxon>
        <taxon>Dothideomycetes</taxon>
        <taxon>Pleosporomycetidae</taxon>
        <taxon>Pleosporales</taxon>
        <taxon>Amniculicolaceae</taxon>
        <taxon>Amniculicola</taxon>
    </lineage>
</organism>
<feature type="transmembrane region" description="Helical" evidence="2">
    <location>
        <begin position="201"/>
        <end position="225"/>
    </location>
</feature>
<gene>
    <name evidence="3" type="ORF">P154DRAFT_530521</name>
</gene>
<sequence>MVRAAVNTQEEAPHKMRKFNERLRDWGPLMATIFGTLVSIGFGVLGIYALLEAREATHEARRATREAKAANGIAYDALMATYESNEYARRGIELALQSYDQSFVAYQLAHAQFLMDEIGDCRSFMTGINEDSCKTVSVWAEKYASTVRSQYKPTSTPTISPPHTASFTSRPTNVPSTPTPLNKYYAGAAEKGDDNGDRGKIWAIIVVPVGGWIGILVMAFISLLWA</sequence>
<name>A0A6A5WXJ8_9PLEO</name>
<keyword evidence="2" id="KW-0812">Transmembrane</keyword>
<keyword evidence="2" id="KW-1133">Transmembrane helix</keyword>
<evidence type="ECO:0000313" key="4">
    <source>
        <dbReference type="Proteomes" id="UP000799779"/>
    </source>
</evidence>
<proteinExistence type="predicted"/>
<dbReference type="EMBL" id="ML977562">
    <property type="protein sequence ID" value="KAF2005704.1"/>
    <property type="molecule type" value="Genomic_DNA"/>
</dbReference>
<keyword evidence="4" id="KW-1185">Reference proteome</keyword>
<evidence type="ECO:0000313" key="3">
    <source>
        <dbReference type="EMBL" id="KAF2005704.1"/>
    </source>
</evidence>
<keyword evidence="2" id="KW-0472">Membrane</keyword>
<reference evidence="3" key="1">
    <citation type="journal article" date="2020" name="Stud. Mycol.">
        <title>101 Dothideomycetes genomes: a test case for predicting lifestyles and emergence of pathogens.</title>
        <authorList>
            <person name="Haridas S."/>
            <person name="Albert R."/>
            <person name="Binder M."/>
            <person name="Bloem J."/>
            <person name="Labutti K."/>
            <person name="Salamov A."/>
            <person name="Andreopoulos B."/>
            <person name="Baker S."/>
            <person name="Barry K."/>
            <person name="Bills G."/>
            <person name="Bluhm B."/>
            <person name="Cannon C."/>
            <person name="Castanera R."/>
            <person name="Culley D."/>
            <person name="Daum C."/>
            <person name="Ezra D."/>
            <person name="Gonzalez J."/>
            <person name="Henrissat B."/>
            <person name="Kuo A."/>
            <person name="Liang C."/>
            <person name="Lipzen A."/>
            <person name="Lutzoni F."/>
            <person name="Magnuson J."/>
            <person name="Mondo S."/>
            <person name="Nolan M."/>
            <person name="Ohm R."/>
            <person name="Pangilinan J."/>
            <person name="Park H.-J."/>
            <person name="Ramirez L."/>
            <person name="Alfaro M."/>
            <person name="Sun H."/>
            <person name="Tritt A."/>
            <person name="Yoshinaga Y."/>
            <person name="Zwiers L.-H."/>
            <person name="Turgeon B."/>
            <person name="Goodwin S."/>
            <person name="Spatafora J."/>
            <person name="Crous P."/>
            <person name="Grigoriev I."/>
        </authorList>
    </citation>
    <scope>NUCLEOTIDE SEQUENCE</scope>
    <source>
        <strain evidence="3">CBS 123094</strain>
    </source>
</reference>
<accession>A0A6A5WXJ8</accession>
<feature type="compositionally biased region" description="Low complexity" evidence="1">
    <location>
        <begin position="153"/>
        <end position="166"/>
    </location>
</feature>